<feature type="chain" id="PRO_5043676395" description="DUF1793-domain-containing protein" evidence="3">
    <location>
        <begin position="23"/>
        <end position="856"/>
    </location>
</feature>
<gene>
    <name evidence="6" type="ORF">QCA50_011554</name>
</gene>
<proteinExistence type="predicted"/>
<dbReference type="PANTHER" id="PTHR31987">
    <property type="entry name" value="GLUTAMINASE A-RELATED"/>
    <property type="match status" value="1"/>
</dbReference>
<feature type="signal peptide" evidence="3">
    <location>
        <begin position="1"/>
        <end position="22"/>
    </location>
</feature>
<evidence type="ECO:0000259" key="5">
    <source>
        <dbReference type="Pfam" id="PF17168"/>
    </source>
</evidence>
<dbReference type="Pfam" id="PF17168">
    <property type="entry name" value="DUF5127"/>
    <property type="match status" value="1"/>
</dbReference>
<keyword evidence="2" id="KW-0812">Transmembrane</keyword>
<reference evidence="6 7" key="1">
    <citation type="submission" date="2022-09" db="EMBL/GenBank/DDBJ databases">
        <authorList>
            <person name="Palmer J.M."/>
        </authorList>
    </citation>
    <scope>NUCLEOTIDE SEQUENCE [LARGE SCALE GENOMIC DNA]</scope>
    <source>
        <strain evidence="6 7">DSM 7382</strain>
    </source>
</reference>
<feature type="compositionally biased region" description="Low complexity" evidence="1">
    <location>
        <begin position="782"/>
        <end position="800"/>
    </location>
</feature>
<protein>
    <recommendedName>
        <fullName evidence="8">DUF1793-domain-containing protein</fullName>
    </recommendedName>
</protein>
<dbReference type="InterPro" id="IPR052743">
    <property type="entry name" value="Glutaminase_GtaA"/>
</dbReference>
<dbReference type="Proteomes" id="UP001385951">
    <property type="component" value="Unassembled WGS sequence"/>
</dbReference>
<feature type="region of interest" description="Disordered" evidence="1">
    <location>
        <begin position="781"/>
        <end position="817"/>
    </location>
</feature>
<evidence type="ECO:0000313" key="7">
    <source>
        <dbReference type="Proteomes" id="UP001385951"/>
    </source>
</evidence>
<comment type="caution">
    <text evidence="6">The sequence shown here is derived from an EMBL/GenBank/DDBJ whole genome shotgun (WGS) entry which is preliminary data.</text>
</comment>
<keyword evidence="7" id="KW-1185">Reference proteome</keyword>
<evidence type="ECO:0008006" key="8">
    <source>
        <dbReference type="Google" id="ProtNLM"/>
    </source>
</evidence>
<dbReference type="InterPro" id="IPR032514">
    <property type="entry name" value="GtaA_central"/>
</dbReference>
<feature type="transmembrane region" description="Helical" evidence="2">
    <location>
        <begin position="709"/>
        <end position="733"/>
    </location>
</feature>
<dbReference type="Pfam" id="PF16335">
    <property type="entry name" value="GtaA_6_Hairpin"/>
    <property type="match status" value="1"/>
</dbReference>
<dbReference type="EMBL" id="JASBNA010000021">
    <property type="protein sequence ID" value="KAK7685191.1"/>
    <property type="molecule type" value="Genomic_DNA"/>
</dbReference>
<feature type="region of interest" description="Disordered" evidence="1">
    <location>
        <begin position="833"/>
        <end position="856"/>
    </location>
</feature>
<dbReference type="InterPro" id="IPR033433">
    <property type="entry name" value="GtaA_N"/>
</dbReference>
<keyword evidence="2" id="KW-1133">Transmembrane helix</keyword>
<feature type="domain" description="Glutaminase A central" evidence="4">
    <location>
        <begin position="332"/>
        <end position="675"/>
    </location>
</feature>
<evidence type="ECO:0000256" key="3">
    <source>
        <dbReference type="SAM" id="SignalP"/>
    </source>
</evidence>
<evidence type="ECO:0000313" key="6">
    <source>
        <dbReference type="EMBL" id="KAK7685191.1"/>
    </source>
</evidence>
<sequence>MLVHSVALSVIFVVSTLPAILAQQLPPILPIAVRSPYLNYWTQNPNLATSWFMFWTKRLLGWAIMVRIDGRTYQMLGRWVVEPANIIKTQITPTRTIFEYTAGPAQVTATFLSPIEISDPVKQSMPLSYVVMDISFTDNSQHEVQLYMDSTGEFVTSLDGDQITWNTKATNSSLFFEIQRNSREPFLESDDRAQDIVGILGSSKLLDDMVSSAAGTEPESWMQFNDSGVVTGASIVPPMNMGNPRLLFSIVKNLGTIPNLTQPIIFAIGAYRNPSVSVITSTGETQIRAPLFATKYTTISDMMDDFLLDYDKAKKRADDVDTLISGAIGNRSDNYLNLVSLAARQTMATTELTVSKGTDGQWNMSDIKMFMKDIGDSHRVNPVEKIYASFPFFLFINATYAGQLLSPLLDSQDSPSISQAYAERDIGQTYPQADGRVIQHQEQVEHTSSMLIMSLAHVRYSGDASLVMRYSSLLRKWADYLVDSTMNPPDVTTIDGGPQTNSTNLIIKGIIAIQAMAVISNITDRPDDLDKYARVASDYLNSWISRVSPLSDGQSLPALLDQHTTWAKVYNIYADVLLGTNLIPANIYETQARFYQAQSSLPSGLTENGTTDVVNIASTLFAAAAISDLSFQDDIITSLWKYVVDESQPLSMVYTPGSSSQSAPASPALGAMFAPLVLGMDKENMRASATTPPSPPTSPPSHQGAVKHAILGSVIGGVLGGIVLISLVTLALWKRYRYVRQRDIIQESSCLPQPFVSIVPADREGGPFRVHPRKFRTEIEHNSISQSSSTLTNQNQEQHPQPVPPNPQNYSPDNLNNRLVELSAELQALQREIRDEQGSVYVPPPSYVTRPVDSVD</sequence>
<dbReference type="AlphaFoldDB" id="A0AAW0FWB2"/>
<evidence type="ECO:0000256" key="1">
    <source>
        <dbReference type="SAM" id="MobiDB-lite"/>
    </source>
</evidence>
<organism evidence="6 7">
    <name type="scientific">Cerrena zonata</name>
    <dbReference type="NCBI Taxonomy" id="2478898"/>
    <lineage>
        <taxon>Eukaryota</taxon>
        <taxon>Fungi</taxon>
        <taxon>Dikarya</taxon>
        <taxon>Basidiomycota</taxon>
        <taxon>Agaricomycotina</taxon>
        <taxon>Agaricomycetes</taxon>
        <taxon>Polyporales</taxon>
        <taxon>Cerrenaceae</taxon>
        <taxon>Cerrena</taxon>
    </lineage>
</organism>
<keyword evidence="3" id="KW-0732">Signal</keyword>
<keyword evidence="2" id="KW-0472">Membrane</keyword>
<evidence type="ECO:0000256" key="2">
    <source>
        <dbReference type="SAM" id="Phobius"/>
    </source>
</evidence>
<accession>A0AAW0FWB2</accession>
<dbReference type="PANTHER" id="PTHR31987:SF1">
    <property type="entry name" value="GLUTAMINASE A"/>
    <property type="match status" value="1"/>
</dbReference>
<name>A0AAW0FWB2_9APHY</name>
<feature type="domain" description="Glutaminase A N-terminal" evidence="5">
    <location>
        <begin position="94"/>
        <end position="325"/>
    </location>
</feature>
<evidence type="ECO:0000259" key="4">
    <source>
        <dbReference type="Pfam" id="PF16335"/>
    </source>
</evidence>